<dbReference type="AlphaFoldDB" id="A0A5N6QGI7"/>
<sequence length="57" mass="6417">MTDACKPLAGSEHQDAVDGFWRPTIVVEGGETQNRPNSKREGLLAIITTETRREMRF</sequence>
<dbReference type="EMBL" id="CM017321">
    <property type="protein sequence ID" value="KAE7997591.1"/>
    <property type="molecule type" value="Genomic_DNA"/>
</dbReference>
<name>A0A5N6QGI7_9ROSI</name>
<reference evidence="1 2" key="1">
    <citation type="submission" date="2019-06" db="EMBL/GenBank/DDBJ databases">
        <title>A chromosomal-level reference genome of Carpinus fangiana (Coryloideae, Betulaceae).</title>
        <authorList>
            <person name="Yang X."/>
            <person name="Wang Z."/>
            <person name="Zhang L."/>
            <person name="Hao G."/>
            <person name="Liu J."/>
            <person name="Yang Y."/>
        </authorList>
    </citation>
    <scope>NUCLEOTIDE SEQUENCE [LARGE SCALE GENOMIC DNA]</scope>
    <source>
        <strain evidence="1">Cfa_2016G</strain>
        <tissue evidence="1">Leaf</tissue>
    </source>
</reference>
<organism evidence="1 2">
    <name type="scientific">Carpinus fangiana</name>
    <dbReference type="NCBI Taxonomy" id="176857"/>
    <lineage>
        <taxon>Eukaryota</taxon>
        <taxon>Viridiplantae</taxon>
        <taxon>Streptophyta</taxon>
        <taxon>Embryophyta</taxon>
        <taxon>Tracheophyta</taxon>
        <taxon>Spermatophyta</taxon>
        <taxon>Magnoliopsida</taxon>
        <taxon>eudicotyledons</taxon>
        <taxon>Gunneridae</taxon>
        <taxon>Pentapetalae</taxon>
        <taxon>rosids</taxon>
        <taxon>fabids</taxon>
        <taxon>Fagales</taxon>
        <taxon>Betulaceae</taxon>
        <taxon>Carpinus</taxon>
    </lineage>
</organism>
<evidence type="ECO:0000313" key="1">
    <source>
        <dbReference type="EMBL" id="KAE7997591.1"/>
    </source>
</evidence>
<dbReference type="Proteomes" id="UP000327013">
    <property type="component" value="Chromosome 1"/>
</dbReference>
<proteinExistence type="predicted"/>
<accession>A0A5N6QGI7</accession>
<protein>
    <submittedName>
        <fullName evidence="1">Uncharacterized protein</fullName>
    </submittedName>
</protein>
<keyword evidence="2" id="KW-1185">Reference proteome</keyword>
<evidence type="ECO:0000313" key="2">
    <source>
        <dbReference type="Proteomes" id="UP000327013"/>
    </source>
</evidence>
<gene>
    <name evidence="1" type="ORF">FH972_002211</name>
</gene>